<dbReference type="OrthoDB" id="10670773at2759"/>
<name>A0A1J4K7M9_9EUKA</name>
<keyword evidence="2" id="KW-1185">Reference proteome</keyword>
<proteinExistence type="predicted"/>
<comment type="caution">
    <text evidence="1">The sequence shown here is derived from an EMBL/GenBank/DDBJ whole genome shotgun (WGS) entry which is preliminary data.</text>
</comment>
<evidence type="ECO:0000313" key="1">
    <source>
        <dbReference type="EMBL" id="OHT07489.1"/>
    </source>
</evidence>
<dbReference type="Proteomes" id="UP000179807">
    <property type="component" value="Unassembled WGS sequence"/>
</dbReference>
<reference evidence="1" key="1">
    <citation type="submission" date="2016-10" db="EMBL/GenBank/DDBJ databases">
        <authorList>
            <person name="Benchimol M."/>
            <person name="Almeida L.G."/>
            <person name="Vasconcelos A.T."/>
            <person name="Perreira-Neves A."/>
            <person name="Rosa I.A."/>
            <person name="Tasca T."/>
            <person name="Bogo M.R."/>
            <person name="de Souza W."/>
        </authorList>
    </citation>
    <scope>NUCLEOTIDE SEQUENCE [LARGE SCALE GENOMIC DNA]</scope>
    <source>
        <strain evidence="1">K</strain>
    </source>
</reference>
<dbReference type="VEuPathDB" id="TrichDB:TRFO_24219"/>
<accession>A0A1J4K7M9</accession>
<dbReference type="AlphaFoldDB" id="A0A1J4K7M9"/>
<dbReference type="InterPro" id="IPR016024">
    <property type="entry name" value="ARM-type_fold"/>
</dbReference>
<sequence length="372" mass="43234">MAEEKTREQQIAFKVLKLENATIMSALCETDRTGQIAKKVINEEPTNEKRIGKIMMIIEACLSTYPEAIECNFSWIHNFLSISNDISVQYFFKFCLDRKNRQILSIHEFCDSIKFFKHVISYLNERRTENTSISFLIFVLNELIKDNKIISPNDLKMITDSVQIYKDNEDCSIITEKFNIYQTLLKFTKIIDLSFLNEEAILEIEKIADEIKECHVSAISFLAKLIRQYPDLCQEVSIEPVLNILAKCFKEHQNQTFALMAIKELVTEMVKIPCCRESMFEIFVPVVLDILEKSENRVILAFAFEICSTIIRLIELYPDFGPEANANNFLNSCRAQVKKHNILLYREYGYKKPVIHHSYMAETDPISSPRAD</sequence>
<protein>
    <submittedName>
        <fullName evidence="1">Uncharacterized protein</fullName>
    </submittedName>
</protein>
<evidence type="ECO:0000313" key="2">
    <source>
        <dbReference type="Proteomes" id="UP000179807"/>
    </source>
</evidence>
<dbReference type="GeneID" id="94838331"/>
<dbReference type="RefSeq" id="XP_068360625.1">
    <property type="nucleotide sequence ID" value="XM_068503627.1"/>
</dbReference>
<organism evidence="1 2">
    <name type="scientific">Tritrichomonas foetus</name>
    <dbReference type="NCBI Taxonomy" id="1144522"/>
    <lineage>
        <taxon>Eukaryota</taxon>
        <taxon>Metamonada</taxon>
        <taxon>Parabasalia</taxon>
        <taxon>Tritrichomonadida</taxon>
        <taxon>Tritrichomonadidae</taxon>
        <taxon>Tritrichomonas</taxon>
    </lineage>
</organism>
<dbReference type="EMBL" id="MLAK01000694">
    <property type="protein sequence ID" value="OHT07489.1"/>
    <property type="molecule type" value="Genomic_DNA"/>
</dbReference>
<gene>
    <name evidence="1" type="ORF">TRFO_24219</name>
</gene>
<dbReference type="SUPFAM" id="SSF48371">
    <property type="entry name" value="ARM repeat"/>
    <property type="match status" value="1"/>
</dbReference>